<accession>A0A8X8XHL3</accession>
<evidence type="ECO:0000313" key="3">
    <source>
        <dbReference type="Proteomes" id="UP000298416"/>
    </source>
</evidence>
<reference evidence="2" key="2">
    <citation type="submission" date="2020-08" db="EMBL/GenBank/DDBJ databases">
        <title>Plant Genome Project.</title>
        <authorList>
            <person name="Zhang R.-G."/>
        </authorList>
    </citation>
    <scope>NUCLEOTIDE SEQUENCE</scope>
    <source>
        <strain evidence="2">Huo1</strain>
        <tissue evidence="2">Leaf</tissue>
    </source>
</reference>
<evidence type="ECO:0000313" key="2">
    <source>
        <dbReference type="EMBL" id="KAG6413002.1"/>
    </source>
</evidence>
<feature type="compositionally biased region" description="Basic and acidic residues" evidence="1">
    <location>
        <begin position="24"/>
        <end position="33"/>
    </location>
</feature>
<evidence type="ECO:0000256" key="1">
    <source>
        <dbReference type="SAM" id="MobiDB-lite"/>
    </source>
</evidence>
<reference evidence="2" key="1">
    <citation type="submission" date="2018-01" db="EMBL/GenBank/DDBJ databases">
        <authorList>
            <person name="Mao J.F."/>
        </authorList>
    </citation>
    <scope>NUCLEOTIDE SEQUENCE</scope>
    <source>
        <strain evidence="2">Huo1</strain>
        <tissue evidence="2">Leaf</tissue>
    </source>
</reference>
<protein>
    <submittedName>
        <fullName evidence="2">Uncharacterized protein</fullName>
    </submittedName>
</protein>
<organism evidence="2">
    <name type="scientific">Salvia splendens</name>
    <name type="common">Scarlet sage</name>
    <dbReference type="NCBI Taxonomy" id="180675"/>
    <lineage>
        <taxon>Eukaryota</taxon>
        <taxon>Viridiplantae</taxon>
        <taxon>Streptophyta</taxon>
        <taxon>Embryophyta</taxon>
        <taxon>Tracheophyta</taxon>
        <taxon>Spermatophyta</taxon>
        <taxon>Magnoliopsida</taxon>
        <taxon>eudicotyledons</taxon>
        <taxon>Gunneridae</taxon>
        <taxon>Pentapetalae</taxon>
        <taxon>asterids</taxon>
        <taxon>lamiids</taxon>
        <taxon>Lamiales</taxon>
        <taxon>Lamiaceae</taxon>
        <taxon>Nepetoideae</taxon>
        <taxon>Mentheae</taxon>
        <taxon>Salviinae</taxon>
        <taxon>Salvia</taxon>
        <taxon>Salvia subgen. Calosphace</taxon>
        <taxon>core Calosphace</taxon>
    </lineage>
</organism>
<keyword evidence="3" id="KW-1185">Reference proteome</keyword>
<sequence>MDAAGGIDSPRMSGSQSQPPAKPAPEKRGTASCKKDLLAKGNCTSSLLRSFSDFIAEEKLGLVENKVKLSTRAPSARTRIRRSIHRRSEGEVERDKLRIFFSDWL</sequence>
<proteinExistence type="predicted"/>
<dbReference type="Proteomes" id="UP000298416">
    <property type="component" value="Unassembled WGS sequence"/>
</dbReference>
<comment type="caution">
    <text evidence="2">The sequence shown here is derived from an EMBL/GenBank/DDBJ whole genome shotgun (WGS) entry which is preliminary data.</text>
</comment>
<gene>
    <name evidence="2" type="ORF">SASPL_125698</name>
</gene>
<dbReference type="AlphaFoldDB" id="A0A8X8XHL3"/>
<dbReference type="EMBL" id="PNBA02000009">
    <property type="protein sequence ID" value="KAG6413002.1"/>
    <property type="molecule type" value="Genomic_DNA"/>
</dbReference>
<feature type="region of interest" description="Disordered" evidence="1">
    <location>
        <begin position="1"/>
        <end position="33"/>
    </location>
</feature>
<name>A0A8X8XHL3_SALSN</name>